<gene>
    <name evidence="2" type="ORF">ASCRUDRAFT_143081</name>
</gene>
<feature type="transmembrane region" description="Helical" evidence="1">
    <location>
        <begin position="34"/>
        <end position="56"/>
    </location>
</feature>
<organism evidence="2 3">
    <name type="scientific">Ascoidea rubescens DSM 1968</name>
    <dbReference type="NCBI Taxonomy" id="1344418"/>
    <lineage>
        <taxon>Eukaryota</taxon>
        <taxon>Fungi</taxon>
        <taxon>Dikarya</taxon>
        <taxon>Ascomycota</taxon>
        <taxon>Saccharomycotina</taxon>
        <taxon>Saccharomycetes</taxon>
        <taxon>Ascoideaceae</taxon>
        <taxon>Ascoidea</taxon>
    </lineage>
</organism>
<keyword evidence="3" id="KW-1185">Reference proteome</keyword>
<dbReference type="AlphaFoldDB" id="A0A1D2VIU2"/>
<proteinExistence type="predicted"/>
<keyword evidence="1" id="KW-0812">Transmembrane</keyword>
<dbReference type="InParanoid" id="A0A1D2VIU2"/>
<reference evidence="3" key="1">
    <citation type="submission" date="2016-05" db="EMBL/GenBank/DDBJ databases">
        <title>Comparative genomics of biotechnologically important yeasts.</title>
        <authorList>
            <consortium name="DOE Joint Genome Institute"/>
            <person name="Riley R."/>
            <person name="Haridas S."/>
            <person name="Wolfe K.H."/>
            <person name="Lopes M.R."/>
            <person name="Hittinger C.T."/>
            <person name="Goker M."/>
            <person name="Salamov A."/>
            <person name="Wisecaver J."/>
            <person name="Long T.M."/>
            <person name="Aerts A.L."/>
            <person name="Barry K."/>
            <person name="Choi C."/>
            <person name="Clum A."/>
            <person name="Coughlan A.Y."/>
            <person name="Deshpande S."/>
            <person name="Douglass A.P."/>
            <person name="Hanson S.J."/>
            <person name="Klenk H.-P."/>
            <person name="Labutti K."/>
            <person name="Lapidus A."/>
            <person name="Lindquist E."/>
            <person name="Lipzen A."/>
            <person name="Meier-Kolthoff J.P."/>
            <person name="Ohm R.A."/>
            <person name="Otillar R.P."/>
            <person name="Pangilinan J."/>
            <person name="Peng Y."/>
            <person name="Rokas A."/>
            <person name="Rosa C.A."/>
            <person name="Scheuner C."/>
            <person name="Sibirny A.A."/>
            <person name="Slot J.C."/>
            <person name="Stielow J.B."/>
            <person name="Sun H."/>
            <person name="Kurtzman C.P."/>
            <person name="Blackwell M."/>
            <person name="Grigoriev I.V."/>
            <person name="Jeffries T.W."/>
        </authorList>
    </citation>
    <scope>NUCLEOTIDE SEQUENCE [LARGE SCALE GENOMIC DNA]</scope>
    <source>
        <strain evidence="3">DSM 1968</strain>
    </source>
</reference>
<sequence>MSPPPEIPVMILLFLSKCYHIGLKKMYFQKMHLISWQINCHLFIFSVYIFFLNVYYSKRLIASSVLNQIKSKFPNHHTYNQILKSSWNITTEEIEALNLVTMDETLRVFIRKTSKFIENYFISAVFKSITGSKFNGFSTSKFIYLNKKFKSIQLLFGGLSSYILLVQYLPLVIEYAKEITGYIGANYHNLDGDVSIIEAALGGFRWINISTQLDAVELLKGPGVIDIKRIKELLDLQAELEK</sequence>
<keyword evidence="1" id="KW-0472">Membrane</keyword>
<evidence type="ECO:0000256" key="1">
    <source>
        <dbReference type="SAM" id="Phobius"/>
    </source>
</evidence>
<dbReference type="GeneID" id="30962831"/>
<feature type="transmembrane region" description="Helical" evidence="1">
    <location>
        <begin position="154"/>
        <end position="173"/>
    </location>
</feature>
<keyword evidence="1" id="KW-1133">Transmembrane helix</keyword>
<dbReference type="EMBL" id="KV454479">
    <property type="protein sequence ID" value="ODV61544.1"/>
    <property type="molecule type" value="Genomic_DNA"/>
</dbReference>
<name>A0A1D2VIU2_9ASCO</name>
<accession>A0A1D2VIU2</accession>
<dbReference type="RefSeq" id="XP_020047851.1">
    <property type="nucleotide sequence ID" value="XM_020189195.1"/>
</dbReference>
<protein>
    <submittedName>
        <fullName evidence="2">Uncharacterized protein</fullName>
    </submittedName>
</protein>
<evidence type="ECO:0000313" key="2">
    <source>
        <dbReference type="EMBL" id="ODV61544.1"/>
    </source>
</evidence>
<dbReference type="Proteomes" id="UP000095038">
    <property type="component" value="Unassembled WGS sequence"/>
</dbReference>
<evidence type="ECO:0000313" key="3">
    <source>
        <dbReference type="Proteomes" id="UP000095038"/>
    </source>
</evidence>